<dbReference type="Gene3D" id="3.10.20.90">
    <property type="entry name" value="Phosphatidylinositol 3-kinase Catalytic Subunit, Chain A, domain 1"/>
    <property type="match status" value="1"/>
</dbReference>
<dbReference type="InterPro" id="IPR045827">
    <property type="entry name" value="VCPIP1_N"/>
</dbReference>
<keyword evidence="4" id="KW-1185">Reference proteome</keyword>
<protein>
    <recommendedName>
        <fullName evidence="2">OTU domain-containing protein</fullName>
    </recommendedName>
</protein>
<dbReference type="PANTHER" id="PTHR14843:SF2">
    <property type="entry name" value="DEUBIQUITINATING PROTEIN VCPIP1"/>
    <property type="match status" value="1"/>
</dbReference>
<evidence type="ECO:0000259" key="2">
    <source>
        <dbReference type="PROSITE" id="PS50802"/>
    </source>
</evidence>
<accession>A0ABD3U0J3</accession>
<proteinExistence type="predicted"/>
<reference evidence="3 4" key="1">
    <citation type="submission" date="2024-11" db="EMBL/GenBank/DDBJ databases">
        <title>Chromosome-level genome assembly of the freshwater bivalve Anodonta woodiana.</title>
        <authorList>
            <person name="Chen X."/>
        </authorList>
    </citation>
    <scope>NUCLEOTIDE SEQUENCE [LARGE SCALE GENOMIC DNA]</scope>
    <source>
        <strain evidence="3">MN2024</strain>
        <tissue evidence="3">Gills</tissue>
    </source>
</reference>
<feature type="region of interest" description="Disordered" evidence="1">
    <location>
        <begin position="1176"/>
        <end position="1197"/>
    </location>
</feature>
<feature type="region of interest" description="Disordered" evidence="1">
    <location>
        <begin position="1036"/>
        <end position="1059"/>
    </location>
</feature>
<name>A0ABD3U0J3_SINWO</name>
<organism evidence="3 4">
    <name type="scientific">Sinanodonta woodiana</name>
    <name type="common">Chinese pond mussel</name>
    <name type="synonym">Anodonta woodiana</name>
    <dbReference type="NCBI Taxonomy" id="1069815"/>
    <lineage>
        <taxon>Eukaryota</taxon>
        <taxon>Metazoa</taxon>
        <taxon>Spiralia</taxon>
        <taxon>Lophotrochozoa</taxon>
        <taxon>Mollusca</taxon>
        <taxon>Bivalvia</taxon>
        <taxon>Autobranchia</taxon>
        <taxon>Heteroconchia</taxon>
        <taxon>Palaeoheterodonta</taxon>
        <taxon>Unionida</taxon>
        <taxon>Unionoidea</taxon>
        <taxon>Unionidae</taxon>
        <taxon>Unioninae</taxon>
        <taxon>Sinanodonta</taxon>
    </lineage>
</organism>
<dbReference type="PANTHER" id="PTHR14843">
    <property type="entry name" value="DEUBIQUITINATING PROTEIN VCIP135"/>
    <property type="match status" value="1"/>
</dbReference>
<dbReference type="Gene3D" id="3.90.70.80">
    <property type="match status" value="1"/>
</dbReference>
<dbReference type="FunFam" id="3.90.70.80:FF:000004">
    <property type="entry name" value="deubiquitinating protein VCIP135 isoform X2"/>
    <property type="match status" value="1"/>
</dbReference>
<evidence type="ECO:0000313" key="4">
    <source>
        <dbReference type="Proteomes" id="UP001634394"/>
    </source>
</evidence>
<feature type="domain" description="OTU" evidence="2">
    <location>
        <begin position="181"/>
        <end position="334"/>
    </location>
</feature>
<dbReference type="InterPro" id="IPR003323">
    <property type="entry name" value="OTU_dom"/>
</dbReference>
<dbReference type="InterPro" id="IPR039087">
    <property type="entry name" value="VCPIP1"/>
</dbReference>
<gene>
    <name evidence="3" type="ORF">ACJMK2_020546</name>
</gene>
<dbReference type="Pfam" id="PF19437">
    <property type="entry name" value="VCIP135_N"/>
    <property type="match status" value="1"/>
</dbReference>
<dbReference type="CDD" id="cd22769">
    <property type="entry name" value="OTU_VCIP135"/>
    <property type="match status" value="1"/>
</dbReference>
<evidence type="ECO:0000313" key="3">
    <source>
        <dbReference type="EMBL" id="KAL3842550.1"/>
    </source>
</evidence>
<dbReference type="EMBL" id="JBJQND010000017">
    <property type="protein sequence ID" value="KAL3842550.1"/>
    <property type="molecule type" value="Genomic_DNA"/>
</dbReference>
<sequence>MATSKKSGLRQSVESYRFLCGTCPDEQCKAKLFFPAFDKSIECTGCGRRHEQSSLQNIAEVTNPGIALHNLLKNVLVGSFRPKKGTDNIKVLGLSNYVCKLISPILTTYGMDRKTGKAKLLKEMGQNEIFDCGKILGDRAFLIEEENLGVIGYGLDRTGSLTYLSETLARIKSFNDNEERLVPIHADGDGHCLVHAVSRALVGRELFWHALRVNLKNHFQDNLSRYKEIFKDFVYEREWYEIIDECDPFYFPTNGEPLGMRNIHIFGLANVLKRPIILLDSLEGMQSKGDYSGVFLPGLVSREDCLGKDGSPNKPLCLAWSSSGRNHFIPLVGKKGKEQPMLARKMIQRTWGMPQHLLDQYIQFDKDGRCIIGGDKCLSDKYIHQLVSAMEVVFVQQNQVPPSLVADVHEYIYKSSGIVGVTPDEVLHRTQMFIKEKLLYRCLTCEALMEYHLNSEWFREGGTHYNLAMEIYKQLDPTKLYSFPNDGVVCSYDKEKNALIPDMKKSHPNSCAFCSGDMLRQVNSDGSNQYKDGDRTQTRSESGKCLCGFKHYWHGKEYDNLPEMISIVLQWGGKVISEKVAWFQYESDPDLNSNVYDVAQALVQKHFPGEFGSERLVQQVVDSILRQTQVKQEDDDNKKTESAAAIAQSTEMEWNSTSSSKIILTGHQHKAVHKEELTKSNTEKKIRHMIETEAPKQQQKKMKELASLKVSPKRTSTIPVKSEAKLILSDSKVVQPGHTSSSSQMDSQMKEKKIRLATSDGRQIQLSLVKDVTYKELQKLIFQAVYVPADQQKIRIGFPPKVLDPPEVESQIIPLQHGDKVSLEILLDSNIAVDVPEESIHELSVPFTKTPKSSWSCFEEDEHSHTAENLLQTLKDAQKGDSIDTSITSMAVMATLSGKDMWTYVQSMPHLFSVGGLFYNQVKRDLGLVHNKHCQLPTLSGKIFRYNATEGRLELCLEPYGHFPVEPDIENKVLRNSATSALTVEEELKPHFGMSGVIGHQGPSKFAFTGQGHSLKSFSEERMPVDILEKTHTPHVRHFNNMSDPNKHQESIDEGEEDKVMEVDKETRRTACSPYVDDHDLHKSAQISDVVYQRLGPAYSVIDQQTSNEINHNLEMFRALAESIEKTLKDTIEDEDDTDSNVMQVPTFHVDDRLTSSALLRSAVVKEDTDVLQEVSTSQRFDENGNQASSQQSVSNKVQILDRQTDVRESCDSQTNLHSCISDDSPVMEMDNNELVSNVSDLDNKTYGIQTGQLKSVSDNEFELMETDLYHVPFIEQENKKTDNSKVALDCNRENKQRFTMDTAASEIKIMEETLSPELKTEVYCIEDGEKVSTRSELENKCKPVNIKLDTDGAICKSDVVPDLMTGRETCTKMTSPFQEKKDITSVTCLPDDAIDSIQTCVVLMTTDTSHDEAKLTKDFESNLGLSMLRELGTPKNVEPDK</sequence>
<evidence type="ECO:0000256" key="1">
    <source>
        <dbReference type="SAM" id="MobiDB-lite"/>
    </source>
</evidence>
<comment type="caution">
    <text evidence="3">The sequence shown here is derived from an EMBL/GenBank/DDBJ whole genome shotgun (WGS) entry which is preliminary data.</text>
</comment>
<dbReference type="Pfam" id="PF02338">
    <property type="entry name" value="OTU"/>
    <property type="match status" value="1"/>
</dbReference>
<dbReference type="Proteomes" id="UP001634394">
    <property type="component" value="Unassembled WGS sequence"/>
</dbReference>
<dbReference type="PROSITE" id="PS50802">
    <property type="entry name" value="OTU"/>
    <property type="match status" value="1"/>
</dbReference>